<dbReference type="Pfam" id="PF13041">
    <property type="entry name" value="PPR_2"/>
    <property type="match status" value="2"/>
</dbReference>
<reference evidence="3" key="1">
    <citation type="journal article" date="2019" name="Nat. Commun.">
        <title>Genome-wide association mapping of date palm fruit traits.</title>
        <authorList>
            <person name="Hazzouri K.M."/>
            <person name="Gros-Balthazard M."/>
            <person name="Flowers J.M."/>
            <person name="Copetti D."/>
            <person name="Lemansour A."/>
            <person name="Lebrun M."/>
            <person name="Masmoudi K."/>
            <person name="Ferrand S."/>
            <person name="Dhar M.I."/>
            <person name="Fresquez Z.A."/>
            <person name="Rosas U."/>
            <person name="Zhang J."/>
            <person name="Talag J."/>
            <person name="Lee S."/>
            <person name="Kudrna D."/>
            <person name="Powell R.F."/>
            <person name="Leitch I.J."/>
            <person name="Krueger R.R."/>
            <person name="Wing R.A."/>
            <person name="Amiri K.M.A."/>
            <person name="Purugganan M.D."/>
        </authorList>
    </citation>
    <scope>NUCLEOTIDE SEQUENCE [LARGE SCALE GENOMIC DNA]</scope>
    <source>
        <strain evidence="3">cv. Khalas</strain>
    </source>
</reference>
<dbReference type="PROSITE" id="PS51375">
    <property type="entry name" value="PPR"/>
    <property type="match status" value="3"/>
</dbReference>
<dbReference type="Pfam" id="PF20431">
    <property type="entry name" value="E_motif"/>
    <property type="match status" value="1"/>
</dbReference>
<feature type="repeat" description="PPR" evidence="2">
    <location>
        <begin position="290"/>
        <end position="324"/>
    </location>
</feature>
<evidence type="ECO:0000256" key="1">
    <source>
        <dbReference type="ARBA" id="ARBA00022737"/>
    </source>
</evidence>
<organism evidence="3 4">
    <name type="scientific">Phoenix dactylifera</name>
    <name type="common">Date palm</name>
    <dbReference type="NCBI Taxonomy" id="42345"/>
    <lineage>
        <taxon>Eukaryota</taxon>
        <taxon>Viridiplantae</taxon>
        <taxon>Streptophyta</taxon>
        <taxon>Embryophyta</taxon>
        <taxon>Tracheophyta</taxon>
        <taxon>Spermatophyta</taxon>
        <taxon>Magnoliopsida</taxon>
        <taxon>Liliopsida</taxon>
        <taxon>Arecaceae</taxon>
        <taxon>Coryphoideae</taxon>
        <taxon>Phoeniceae</taxon>
        <taxon>Phoenix</taxon>
    </lineage>
</organism>
<dbReference type="Pfam" id="PF01535">
    <property type="entry name" value="PPR"/>
    <property type="match status" value="2"/>
</dbReference>
<dbReference type="GeneID" id="103704972"/>
<dbReference type="RefSeq" id="XP_008786737.2">
    <property type="nucleotide sequence ID" value="XM_008788515.3"/>
</dbReference>
<feature type="repeat" description="PPR" evidence="2">
    <location>
        <begin position="181"/>
        <end position="215"/>
    </location>
</feature>
<protein>
    <submittedName>
        <fullName evidence="4">Pentatricopeptide repeat-containing protein At1g08070, chloroplastic-like</fullName>
    </submittedName>
</protein>
<gene>
    <name evidence="4" type="primary">LOC103704972</name>
</gene>
<dbReference type="NCBIfam" id="TIGR00756">
    <property type="entry name" value="PPR"/>
    <property type="match status" value="4"/>
</dbReference>
<keyword evidence="3" id="KW-1185">Reference proteome</keyword>
<dbReference type="PANTHER" id="PTHR47926:SF537">
    <property type="entry name" value="PENTACOTRIPEPTIDE-REPEAT REGION OF PRORP DOMAIN-CONTAINING PROTEIN"/>
    <property type="match status" value="1"/>
</dbReference>
<feature type="repeat" description="PPR" evidence="2">
    <location>
        <begin position="396"/>
        <end position="430"/>
    </location>
</feature>
<dbReference type="FunFam" id="1.25.40.10:FF:000090">
    <property type="entry name" value="Pentatricopeptide repeat-containing protein, chloroplastic"/>
    <property type="match status" value="1"/>
</dbReference>
<dbReference type="OrthoDB" id="1865464at2759"/>
<keyword evidence="1" id="KW-0677">Repeat</keyword>
<evidence type="ECO:0000256" key="2">
    <source>
        <dbReference type="PROSITE-ProRule" id="PRU00708"/>
    </source>
</evidence>
<dbReference type="GO" id="GO:0003723">
    <property type="term" value="F:RNA binding"/>
    <property type="evidence" value="ECO:0007669"/>
    <property type="project" value="InterPro"/>
</dbReference>
<sequence length="612" mass="67583">MSSISPALPKLQCSSFSSDQRALSLLLQGPVNPTHLPQIHARIFRLGAHHDNLIATRLIGRLPAPLALRILCLLDKPSIFPFNAAIRVLSDAGLPLPALSLFKSLMLRSLSPNDFTFSFLLKACTSSKDAYHVQQIHSHVVKTGFGSNSYVPNGLLSAYVKGAGDVVSAHRLFDEMPERKLVCSWTCLIAGYAQSGRSEEALKLFLRMVKGNMKLEDDTMVSTLSACSNLKTVDLEKWVDIFMEFGTSIHKFSCDSVNTVLIYLYGRWGKIETGRELFDRMMGRGRDNISIVAWNAMIGGYVQNSLPIEALDLFHKMLSISRPKPNHVTIVSMLSACALVGDLELGRWAHEYVKFNGRKGVLESNRILATAFIDMYSKCGSLEEAKKVFDGMAMKDVVSLNAMIMGLATNGQGEVVLRLFSEMEKSGVQPNDGTFLGLLCACTHSGLVDEGRMLFKDMYRKYLVTPSLDHYASFVNLLARASHVEEALEVVKSMPIQPNGLVWGALLGACLVHSRVDIAQDVARKLVDVDPENSAGYVMLSNAYASHHCWGNIVELRELMKMKGVRKQPGCSWISVNGIVHEFQVGSISHPQLEKLHCLLASLSQEMRLMGC</sequence>
<accession>A0A8B7BWD2</accession>
<dbReference type="Gene3D" id="1.25.40.10">
    <property type="entry name" value="Tetratricopeptide repeat domain"/>
    <property type="match status" value="3"/>
</dbReference>
<dbReference type="KEGG" id="pda:103704972"/>
<dbReference type="AlphaFoldDB" id="A0A8B7BWD2"/>
<dbReference type="GO" id="GO:0009451">
    <property type="term" value="P:RNA modification"/>
    <property type="evidence" value="ECO:0007669"/>
    <property type="project" value="InterPro"/>
</dbReference>
<proteinExistence type="predicted"/>
<evidence type="ECO:0000313" key="3">
    <source>
        <dbReference type="Proteomes" id="UP000228380"/>
    </source>
</evidence>
<reference evidence="4" key="2">
    <citation type="submission" date="2025-08" db="UniProtKB">
        <authorList>
            <consortium name="RefSeq"/>
        </authorList>
    </citation>
    <scope>IDENTIFICATION</scope>
    <source>
        <tissue evidence="4">Young leaves</tissue>
    </source>
</reference>
<dbReference type="Proteomes" id="UP000228380">
    <property type="component" value="Chromosome 8"/>
</dbReference>
<dbReference type="PANTHER" id="PTHR47926">
    <property type="entry name" value="PENTATRICOPEPTIDE REPEAT-CONTAINING PROTEIN"/>
    <property type="match status" value="1"/>
</dbReference>
<dbReference type="FunFam" id="1.25.40.10:FF:000344">
    <property type="entry name" value="Pentatricopeptide repeat-containing protein"/>
    <property type="match status" value="1"/>
</dbReference>
<name>A0A8B7BWD2_PHODC</name>
<evidence type="ECO:0000313" key="4">
    <source>
        <dbReference type="RefSeq" id="XP_008786737.2"/>
    </source>
</evidence>
<dbReference type="InterPro" id="IPR046960">
    <property type="entry name" value="PPR_At4g14850-like_plant"/>
</dbReference>
<dbReference type="InterPro" id="IPR046848">
    <property type="entry name" value="E_motif"/>
</dbReference>
<dbReference type="InterPro" id="IPR002885">
    <property type="entry name" value="PPR_rpt"/>
</dbReference>
<dbReference type="InterPro" id="IPR011990">
    <property type="entry name" value="TPR-like_helical_dom_sf"/>
</dbReference>